<accession>A0ABQ6JER8</accession>
<sequence length="124" mass="13149">MRGLLGRYADRVGTTVRETSSPRRADGADGADGADETEGVEGADGRERVGVEGSSALHDATLLSWVVAGAVLLHPGERQSLLEAPDAATRLRAARTMLRRELLLLDLAPSVPATDLVREPPDPR</sequence>
<feature type="compositionally biased region" description="Acidic residues" evidence="1">
    <location>
        <begin position="32"/>
        <end position="41"/>
    </location>
</feature>
<evidence type="ECO:0000256" key="1">
    <source>
        <dbReference type="SAM" id="MobiDB-lite"/>
    </source>
</evidence>
<proteinExistence type="predicted"/>
<name>A0ABQ6JER8_9ACTN</name>
<protein>
    <submittedName>
        <fullName evidence="2">Uncharacterized protein</fullName>
    </submittedName>
</protein>
<reference evidence="3" key="1">
    <citation type="journal article" date="2019" name="Int. J. Syst. Evol. Microbiol.">
        <title>The Global Catalogue of Microorganisms (GCM) 10K type strain sequencing project: providing services to taxonomists for standard genome sequencing and annotation.</title>
        <authorList>
            <consortium name="The Broad Institute Genomics Platform"/>
            <consortium name="The Broad Institute Genome Sequencing Center for Infectious Disease"/>
            <person name="Wu L."/>
            <person name="Ma J."/>
        </authorList>
    </citation>
    <scope>NUCLEOTIDE SEQUENCE [LARGE SCALE GENOMIC DNA]</scope>
    <source>
        <strain evidence="3">NBRC 108730</strain>
    </source>
</reference>
<dbReference type="EMBL" id="BSUZ01000001">
    <property type="protein sequence ID" value="GMA85397.1"/>
    <property type="molecule type" value="Genomic_DNA"/>
</dbReference>
<organism evidence="2 3">
    <name type="scientific">Angustibacter aerolatus</name>
    <dbReference type="NCBI Taxonomy" id="1162965"/>
    <lineage>
        <taxon>Bacteria</taxon>
        <taxon>Bacillati</taxon>
        <taxon>Actinomycetota</taxon>
        <taxon>Actinomycetes</taxon>
        <taxon>Kineosporiales</taxon>
        <taxon>Kineosporiaceae</taxon>
    </lineage>
</organism>
<comment type="caution">
    <text evidence="2">The sequence shown here is derived from an EMBL/GenBank/DDBJ whole genome shotgun (WGS) entry which is preliminary data.</text>
</comment>
<evidence type="ECO:0000313" key="2">
    <source>
        <dbReference type="EMBL" id="GMA85397.1"/>
    </source>
</evidence>
<feature type="region of interest" description="Disordered" evidence="1">
    <location>
        <begin position="1"/>
        <end position="52"/>
    </location>
</feature>
<dbReference type="Proteomes" id="UP001157017">
    <property type="component" value="Unassembled WGS sequence"/>
</dbReference>
<evidence type="ECO:0000313" key="3">
    <source>
        <dbReference type="Proteomes" id="UP001157017"/>
    </source>
</evidence>
<gene>
    <name evidence="2" type="ORF">GCM10025868_06470</name>
</gene>
<dbReference type="Gene3D" id="1.20.58.1480">
    <property type="match status" value="1"/>
</dbReference>
<keyword evidence="3" id="KW-1185">Reference proteome</keyword>